<dbReference type="Proteomes" id="UP000002968">
    <property type="component" value="Unassembled WGS sequence"/>
</dbReference>
<name>D9XWE0_9ACTN</name>
<dbReference type="EMBL" id="GG657758">
    <property type="protein sequence ID" value="EFL39714.1"/>
    <property type="molecule type" value="Genomic_DNA"/>
</dbReference>
<proteinExistence type="predicted"/>
<gene>
    <name evidence="1" type="ORF">SSRG_02518</name>
</gene>
<dbReference type="HOGENOM" id="CLU_109391_0_0_11"/>
<evidence type="ECO:0000313" key="1">
    <source>
        <dbReference type="EMBL" id="EFL39714.1"/>
    </source>
</evidence>
<evidence type="ECO:0000313" key="2">
    <source>
        <dbReference type="Proteomes" id="UP000002968"/>
    </source>
</evidence>
<sequence>MPVVTATKEARRPRARGQPPVYGCEHTVGGTSQVWAGRRRGAALVVSCAGRRTWGRRGKGRGGRPHRFGGITMNFRVRAARAAFTTSAFVAAAMLFGTQAAFAGTNDSFSVSTTGGGCGAVDFVDYGAGAPGGGNNDDYLVIHDYCSDGKGVRAYAWIGSIYLGAKNNTNGLAGAAVVWDPFKEYGNIIAGDKVGIKVCLFNSSGTLSSCAEASRVSVDG</sequence>
<accession>D9XWE0</accession>
<keyword evidence="2" id="KW-1185">Reference proteome</keyword>
<dbReference type="eggNOG" id="ENOG50346NH">
    <property type="taxonomic scope" value="Bacteria"/>
</dbReference>
<organism evidence="1 2">
    <name type="scientific">Streptomyces griseoflavus Tu4000</name>
    <dbReference type="NCBI Taxonomy" id="467200"/>
    <lineage>
        <taxon>Bacteria</taxon>
        <taxon>Bacillati</taxon>
        <taxon>Actinomycetota</taxon>
        <taxon>Actinomycetes</taxon>
        <taxon>Kitasatosporales</taxon>
        <taxon>Streptomycetaceae</taxon>
        <taxon>Streptomyces</taxon>
    </lineage>
</organism>
<reference evidence="1" key="1">
    <citation type="submission" date="2009-02" db="EMBL/GenBank/DDBJ databases">
        <title>Annotation of Streptomyces griseoflavus strain Tu4000.</title>
        <authorList>
            <consortium name="The Broad Institute Genome Sequencing Platform"/>
            <consortium name="Broad Institute Microbial Sequencing Center"/>
            <person name="Fischbach M."/>
            <person name="Godfrey P."/>
            <person name="Ward D."/>
            <person name="Young S."/>
            <person name="Zeng Q."/>
            <person name="Koehrsen M."/>
            <person name="Alvarado L."/>
            <person name="Berlin A.M."/>
            <person name="Bochicchio J."/>
            <person name="Borenstein D."/>
            <person name="Chapman S.B."/>
            <person name="Chen Z."/>
            <person name="Engels R."/>
            <person name="Freedman E."/>
            <person name="Gellesch M."/>
            <person name="Goldberg J."/>
            <person name="Griggs A."/>
            <person name="Gujja S."/>
            <person name="Heilman E.R."/>
            <person name="Heiman D.I."/>
            <person name="Hepburn T.A."/>
            <person name="Howarth C."/>
            <person name="Jen D."/>
            <person name="Larson L."/>
            <person name="Lewis B."/>
            <person name="Mehta T."/>
            <person name="Park D."/>
            <person name="Pearson M."/>
            <person name="Richards J."/>
            <person name="Roberts A."/>
            <person name="Saif S."/>
            <person name="Shea T.D."/>
            <person name="Shenoy N."/>
            <person name="Sisk P."/>
            <person name="Stolte C."/>
            <person name="Sykes S.N."/>
            <person name="Thomson T."/>
            <person name="Walk T."/>
            <person name="White J."/>
            <person name="Yandava C."/>
            <person name="Straight P."/>
            <person name="Clardy J."/>
            <person name="Hung D."/>
            <person name="Kolter R."/>
            <person name="Mekalanos J."/>
            <person name="Walker S."/>
            <person name="Walsh C.T."/>
            <person name="Wieland-Brown L.C."/>
            <person name="Haas B."/>
            <person name="Nusbaum C."/>
            <person name="Birren B."/>
        </authorList>
    </citation>
    <scope>NUCLEOTIDE SEQUENCE [LARGE SCALE GENOMIC DNA]</scope>
    <source>
        <strain evidence="1">Tu4000</strain>
    </source>
</reference>
<dbReference type="AlphaFoldDB" id="D9XWE0"/>
<protein>
    <submittedName>
        <fullName evidence="1">Uncharacterized protein</fullName>
    </submittedName>
</protein>